<reference evidence="4 5" key="1">
    <citation type="submission" date="2024-04" db="EMBL/GenBank/DDBJ databases">
        <authorList>
            <person name="Waldvogel A.-M."/>
            <person name="Schoenle A."/>
        </authorList>
    </citation>
    <scope>NUCLEOTIDE SEQUENCE [LARGE SCALE GENOMIC DNA]</scope>
</reference>
<feature type="compositionally biased region" description="Basic and acidic residues" evidence="2">
    <location>
        <begin position="690"/>
        <end position="844"/>
    </location>
</feature>
<dbReference type="GO" id="GO:0000149">
    <property type="term" value="F:SNARE binding"/>
    <property type="evidence" value="ECO:0007669"/>
    <property type="project" value="TreeGrafter"/>
</dbReference>
<feature type="compositionally biased region" description="Low complexity" evidence="2">
    <location>
        <begin position="1823"/>
        <end position="1855"/>
    </location>
</feature>
<keyword evidence="5" id="KW-1185">Reference proteome</keyword>
<dbReference type="PANTHER" id="PTHR21292:SF7">
    <property type="entry name" value="EXOCYST COMPLEX COMPONENT 3-LIKE 2"/>
    <property type="match status" value="1"/>
</dbReference>
<feature type="compositionally biased region" description="Low complexity" evidence="2">
    <location>
        <begin position="1972"/>
        <end position="1981"/>
    </location>
</feature>
<sequence>MEPTGNHGSGFSPGPGVSPGPETSGSKSPALVSGLVKSLRSSIQRNKKETHSPQSASSLKAMFRVDSPSPKSRGLSRSNTDPNLGSLKHRGAHLRRSLFGTKRERGEVMSSVMSSVKEGGGGEEGRSEEEERGDEEETQPDEMYCLPELPPIPLSVMQIHKLIEMEVLEEAYLNLLALRVEFQRETSMKTPVSPSPEAKTPVSPSPEAKTPVSPSPEAKTPVSPSPESVVLVKKEKDLNLLYNELKTKVHGIVRDSNSLPARNKPLLHMVCRIIQEEEQRVLEPGGLGCSWRTMWRSAVGEGVQARVDQVTMETPQQNPAWLATHLGLLGRTVVTDLKGVKTDLCWAYPPSFMVFHEYVSSYNRVVGKHLQKLMKETSDLKDLHHLLTWSQVHYNSESVMQHVSLQPEISLESTELDLDPDFKTELRTKYCNRVQEDLRSSLSNITELEDKEFWSKAKEPESEDGLWLSDIHMDIGTLVKGLVTQSEKIDPDLELRVTSCCLSELTDFPRRFEVDFRRQCEGLKPQIWKQYLVTYVNSFSTLLEHMESLGQTCPAQLQALTKQTDSFRERLLHELTLLYSNSIQVPLRRMMSRKWLTTDEDFRDLRTKTEELSVLCGGLRKPHAEGGKLPQWCVLVSDHGGKRKSVKRVFSPTKIRFSLFPTEVRNGLTAAGSVYPKTGMSYCSKPDTLQRDMERAEDVPAEGRHVPAEDRDVPAEDRDVPAEDRDVPAEDRDVPAEGRDVPAEGRDVPAEGRDVPAEGRDVRQRAETSRQRAETSRQRAETSRQRAETSRQRAETSRQRAETSRQRAETSRQRAETSRQRTETSRQRTETSRQRAETSARDVPAEDPDVCQRRPGRGHRRPGRGHRRGGQHLLLSRRLLSHMVVLLSDMVVLPQEVASSQHLLFSRLLLSHMVVLPQEVASSQNLLLSRLLLSHMVVLLSHMFVLLSDMVVLLQEVASSQHLLLSRLLLSRLMKGQFSCKNRKHQRAAERLRKQWDLLQELFKSMGSWHLWLCPVGGAVCDLIGQKHEDHIKDQLPALIQLCPDFGRRHLVALLWFRGLPRGREHGQILKTLSELKKKNSGAVQENPFLFKDMEVTTNQNCLLPYSCVWGGVSRAIKGTDANQRRAETRAAPCWSNMRLRSGSLDALGLHFLSDPLGGARGVGGRIQRFFRRNSSTNQNTATAPTLTTAAVEEEPEDAQTFEDLLQQQRFSEASDLLIQQETRLYLESPTSQRLLQESPAHQNWELQAAQLQRDHALLHTALLKTICSSLLPDTSSQGSLLPDTSSQALSSALEALQRETQRDTFWMQEQETQRPAWRPSGLQEAHDQELRALVEERMDRCSSVQEEVGGSIQEEVGGSSIQQEVWWMGRRLREDLERVVRQVEGCYHGDAHICNMLMQMYHGAMATHINNITQYGLDDRDCSFLLRWVHDYYPQMLLSSSWSEHIDTEALEKLLDPSLLQPLEEQYLSREKEDLQTYISKVLNEAKQLWIDGETPPREDGRYTSDTAFHIIQIVKGKVTTAETVLSDRSKAQSLTTVLPELLYSYRRFVEDVMKSSKRNTATIKANLHCTQQFIDVLQTRPLFPADVRAQCLVSLREILLSQQQYLLSHLDTQLNPLYKKLSSDWLRGETFKKILETIESQRSELQEVHTSSLQELVGLLHIQVAVQYVKMLLRGNKLKDKGRQEEAQEVMRRDARRLQEVLCALGSPHLLRVLLTSSLLLLGVLLTSSLLLLVVLLTSSLLLLRVLLTSSLLLLRVLLTSSGFSSPPFSSSSGFSSPPLSSLFRVLLTSPPLSSSSGFSSPPLSSSSGFSSPPLSSSSGFSSPPLSSSSGFSSPPQGSPHLLSPPLQGSPHLLSPPPPGSPHLLSPPLQGSPHLLSPPLQGSPHQWITDVLFRFAELLKLQDVAAVQMHVVSMVTAYPDLRESHVYFVLKLKSNFSKTNRQKLAHGPTDPGGPSDPGGHSDPGGGLSDPGGPSDPGGHSDPGGGLSDPGGHSDPGGGLSDPGGHSDPGGERTE</sequence>
<feature type="compositionally biased region" description="Gly residues" evidence="2">
    <location>
        <begin position="1982"/>
        <end position="2003"/>
    </location>
</feature>
<organism evidence="4 5">
    <name type="scientific">Knipowitschia caucasica</name>
    <name type="common">Caucasian dwarf goby</name>
    <name type="synonym">Pomatoschistus caucasicus</name>
    <dbReference type="NCBI Taxonomy" id="637954"/>
    <lineage>
        <taxon>Eukaryota</taxon>
        <taxon>Metazoa</taxon>
        <taxon>Chordata</taxon>
        <taxon>Craniata</taxon>
        <taxon>Vertebrata</taxon>
        <taxon>Euteleostomi</taxon>
        <taxon>Actinopterygii</taxon>
        <taxon>Neopterygii</taxon>
        <taxon>Teleostei</taxon>
        <taxon>Neoteleostei</taxon>
        <taxon>Acanthomorphata</taxon>
        <taxon>Gobiaria</taxon>
        <taxon>Gobiiformes</taxon>
        <taxon>Gobioidei</taxon>
        <taxon>Gobiidae</taxon>
        <taxon>Gobiinae</taxon>
        <taxon>Knipowitschia</taxon>
    </lineage>
</organism>
<dbReference type="InterPro" id="IPR042532">
    <property type="entry name" value="EXOC3/Sec6_C"/>
</dbReference>
<keyword evidence="3" id="KW-0812">Transmembrane</keyword>
<feature type="compositionally biased region" description="Low complexity" evidence="2">
    <location>
        <begin position="108"/>
        <end position="117"/>
    </location>
</feature>
<dbReference type="Pfam" id="PF06046">
    <property type="entry name" value="Sec6"/>
    <property type="match status" value="2"/>
</dbReference>
<feature type="compositionally biased region" description="Low complexity" evidence="2">
    <location>
        <begin position="1864"/>
        <end position="1882"/>
    </location>
</feature>
<feature type="compositionally biased region" description="Low complexity" evidence="2">
    <location>
        <begin position="14"/>
        <end position="26"/>
    </location>
</feature>
<dbReference type="Gene3D" id="1.10.357.70">
    <property type="entry name" value="Exocyst complex component Sec6, C-terminal domain"/>
    <property type="match status" value="1"/>
</dbReference>
<dbReference type="GO" id="GO:0006887">
    <property type="term" value="P:exocytosis"/>
    <property type="evidence" value="ECO:0007669"/>
    <property type="project" value="InterPro"/>
</dbReference>
<dbReference type="GO" id="GO:0051601">
    <property type="term" value="P:exocyst localization"/>
    <property type="evidence" value="ECO:0007669"/>
    <property type="project" value="TreeGrafter"/>
</dbReference>
<feature type="region of interest" description="Disordered" evidence="2">
    <location>
        <begin position="1"/>
        <end position="141"/>
    </location>
</feature>
<dbReference type="GO" id="GO:0000145">
    <property type="term" value="C:exocyst"/>
    <property type="evidence" value="ECO:0007669"/>
    <property type="project" value="InterPro"/>
</dbReference>
<accession>A0AAV2JEQ2</accession>
<dbReference type="InterPro" id="IPR010326">
    <property type="entry name" value="EXOC3/Sec6"/>
</dbReference>
<keyword evidence="3" id="KW-1133">Transmembrane helix</keyword>
<keyword evidence="3" id="KW-0472">Membrane</keyword>
<evidence type="ECO:0000256" key="1">
    <source>
        <dbReference type="ARBA" id="ARBA00009447"/>
    </source>
</evidence>
<gene>
    <name evidence="4" type="ORF">KC01_LOCUS7586</name>
</gene>
<dbReference type="Proteomes" id="UP001497482">
    <property type="component" value="Chromosome 12"/>
</dbReference>
<evidence type="ECO:0000313" key="5">
    <source>
        <dbReference type="Proteomes" id="UP001497482"/>
    </source>
</evidence>
<feature type="compositionally biased region" description="Acidic residues" evidence="2">
    <location>
        <begin position="126"/>
        <end position="140"/>
    </location>
</feature>
<feature type="compositionally biased region" description="Basic residues" evidence="2">
    <location>
        <begin position="854"/>
        <end position="870"/>
    </location>
</feature>
<feature type="region of interest" description="Disordered" evidence="2">
    <location>
        <begin position="1823"/>
        <end position="1882"/>
    </location>
</feature>
<feature type="compositionally biased region" description="Basic residues" evidence="2">
    <location>
        <begin position="87"/>
        <end position="96"/>
    </location>
</feature>
<evidence type="ECO:0000256" key="3">
    <source>
        <dbReference type="SAM" id="Phobius"/>
    </source>
</evidence>
<evidence type="ECO:0000313" key="4">
    <source>
        <dbReference type="EMBL" id="CAL1576133.1"/>
    </source>
</evidence>
<name>A0AAV2JEQ2_KNICA</name>
<proteinExistence type="inferred from homology"/>
<feature type="region of interest" description="Disordered" evidence="2">
    <location>
        <begin position="186"/>
        <end position="228"/>
    </location>
</feature>
<feature type="compositionally biased region" description="Low complexity" evidence="2">
    <location>
        <begin position="1948"/>
        <end position="1962"/>
    </location>
</feature>
<evidence type="ECO:0000256" key="2">
    <source>
        <dbReference type="SAM" id="MobiDB-lite"/>
    </source>
</evidence>
<feature type="transmembrane region" description="Helical" evidence="3">
    <location>
        <begin position="1732"/>
        <end position="1757"/>
    </location>
</feature>
<comment type="similarity">
    <text evidence="1">Belongs to the SEC6 family.</text>
</comment>
<dbReference type="EMBL" id="OZ035834">
    <property type="protein sequence ID" value="CAL1576133.1"/>
    <property type="molecule type" value="Genomic_DNA"/>
</dbReference>
<feature type="region of interest" description="Disordered" evidence="2">
    <location>
        <begin position="690"/>
        <end position="870"/>
    </location>
</feature>
<dbReference type="PANTHER" id="PTHR21292">
    <property type="entry name" value="EXOCYST COMPLEX COMPONENT SEC6-RELATED"/>
    <property type="match status" value="1"/>
</dbReference>
<protein>
    <submittedName>
        <fullName evidence="4">Uncharacterized protein</fullName>
    </submittedName>
</protein>
<feature type="region of interest" description="Disordered" evidence="2">
    <location>
        <begin position="1942"/>
        <end position="2016"/>
    </location>
</feature>